<dbReference type="PRINTS" id="PR00420">
    <property type="entry name" value="RNGMNOXGNASE"/>
</dbReference>
<dbReference type="AlphaFoldDB" id="A0A250I6M0"/>
<dbReference type="EMBL" id="CP022163">
    <property type="protein sequence ID" value="ATB27509.1"/>
    <property type="molecule type" value="Genomic_DNA"/>
</dbReference>
<name>A0A250I6M0_9BACT</name>
<proteinExistence type="predicted"/>
<evidence type="ECO:0000313" key="3">
    <source>
        <dbReference type="Proteomes" id="UP000217289"/>
    </source>
</evidence>
<dbReference type="RefSeq" id="WP_095982586.1">
    <property type="nucleotide sequence ID" value="NZ_CP022163.1"/>
</dbReference>
<dbReference type="Gene3D" id="3.30.9.40">
    <property type="match status" value="1"/>
</dbReference>
<organism evidence="2 3">
    <name type="scientific">Melittangium boletus DSM 14713</name>
    <dbReference type="NCBI Taxonomy" id="1294270"/>
    <lineage>
        <taxon>Bacteria</taxon>
        <taxon>Pseudomonadati</taxon>
        <taxon>Myxococcota</taxon>
        <taxon>Myxococcia</taxon>
        <taxon>Myxococcales</taxon>
        <taxon>Cystobacterineae</taxon>
        <taxon>Archangiaceae</taxon>
        <taxon>Melittangium</taxon>
    </lineage>
</organism>
<evidence type="ECO:0000259" key="1">
    <source>
        <dbReference type="Pfam" id="PF17885"/>
    </source>
</evidence>
<gene>
    <name evidence="2" type="ORF">MEBOL_000952</name>
</gene>
<sequence length="462" mass="51527">MRSIAIIGSGQAGLLAAHALLKAGYRVTLYSDRTPDQWLHESRPTGTATRFDLALQFEYELDLNSWVNDAPWGDGFHITVCPMLGNRMLTVTGRLRRPFVAIDLRLQSHQWMNELVARGGQVRIESVTLRRLDEISAEHDLTIVAAGRAELCNLFERDAERSVYDAPQRQLAMVCVKGPQMGFEGIPMLPVKLNLMATAGEAFWVPYFHKDAGPSWCLLFEARPGGPMDRFRGAKSAAQVLELGKQVVRELMPWDEAWIRDAEVSDPNGWLVGSFAPTVRKPVGRLPSGRCVMPLGDTAMSLDPIGGQGANNGNKMARNLVECIIAHQDQAFDAEWMTDTFERFYARHGHATYTFNNLLLEPLPTAGRDLLIAQYGSDGRFDNTSGEQRLANAFVENFNDPSLLTPLLQDPHQMRQFISRETGHSWMRALAGGGLGIAREELRQLRGQEPRHPLVHGYKKAA</sequence>
<dbReference type="Proteomes" id="UP000217289">
    <property type="component" value="Chromosome"/>
</dbReference>
<keyword evidence="3" id="KW-1185">Reference proteome</keyword>
<accession>A0A250I6M0</accession>
<reference evidence="2 3" key="1">
    <citation type="submission" date="2017-06" db="EMBL/GenBank/DDBJ databases">
        <authorList>
            <person name="Kim H.J."/>
            <person name="Triplett B.A."/>
        </authorList>
    </citation>
    <scope>NUCLEOTIDE SEQUENCE [LARGE SCALE GENOMIC DNA]</scope>
    <source>
        <strain evidence="2 3">DSM 14713</strain>
    </source>
</reference>
<dbReference type="KEGG" id="mbd:MEBOL_000952"/>
<dbReference type="Gene3D" id="3.50.50.60">
    <property type="entry name" value="FAD/NAD(P)-binding domain"/>
    <property type="match status" value="2"/>
</dbReference>
<protein>
    <submittedName>
        <fullName evidence="2">Oxidoreductase</fullName>
    </submittedName>
</protein>
<dbReference type="InterPro" id="IPR041654">
    <property type="entry name" value="StyA_sbd"/>
</dbReference>
<dbReference type="Pfam" id="PF17885">
    <property type="entry name" value="Smoa_sbd"/>
    <property type="match status" value="1"/>
</dbReference>
<dbReference type="OrthoDB" id="8801399at2"/>
<evidence type="ECO:0000313" key="2">
    <source>
        <dbReference type="EMBL" id="ATB27509.1"/>
    </source>
</evidence>
<dbReference type="SUPFAM" id="SSF51905">
    <property type="entry name" value="FAD/NAD(P)-binding domain"/>
    <property type="match status" value="1"/>
</dbReference>
<feature type="domain" description="Styrene monooxygenase StyA putative substrate binding" evidence="1">
    <location>
        <begin position="147"/>
        <end position="255"/>
    </location>
</feature>
<dbReference type="InterPro" id="IPR036188">
    <property type="entry name" value="FAD/NAD-bd_sf"/>
</dbReference>